<name>A0ABM8ZXA8_9VIBR</name>
<keyword evidence="2" id="KW-1185">Reference proteome</keyword>
<dbReference type="Proteomes" id="UP000838672">
    <property type="component" value="Unassembled WGS sequence"/>
</dbReference>
<gene>
    <name evidence="1" type="ORF">VST7929_02932</name>
</gene>
<reference evidence="1" key="1">
    <citation type="submission" date="2021-11" db="EMBL/GenBank/DDBJ databases">
        <authorList>
            <person name="Rodrigo-Torres L."/>
            <person name="Arahal R. D."/>
            <person name="Lucena T."/>
        </authorList>
    </citation>
    <scope>NUCLEOTIDE SEQUENCE</scope>
    <source>
        <strain evidence="1">CECT 7929</strain>
    </source>
</reference>
<accession>A0ABM8ZXA8</accession>
<comment type="caution">
    <text evidence="1">The sequence shown here is derived from an EMBL/GenBank/DDBJ whole genome shotgun (WGS) entry which is preliminary data.</text>
</comment>
<evidence type="ECO:0000313" key="2">
    <source>
        <dbReference type="Proteomes" id="UP000838672"/>
    </source>
</evidence>
<protein>
    <submittedName>
        <fullName evidence="1">Uncharacterized protein</fullName>
    </submittedName>
</protein>
<sequence length="137" mass="15573">MDYTLYSLQTYTYGKLLSSPQVSITSDLLQRNVVAYYIYGSHESATLLELTLGKSNAEFMAEAEVNFEKLVKKLFRSVCQSQLPDYWECEPNTTFEHSGYIVKCEQDEVLAPHTLKVLIAACSDLDAGLQIRSRFLQ</sequence>
<proteinExistence type="predicted"/>
<dbReference type="RefSeq" id="WP_237468175.1">
    <property type="nucleotide sequence ID" value="NZ_CAKLDI010000002.1"/>
</dbReference>
<dbReference type="EMBL" id="CAKLDI010000002">
    <property type="protein sequence ID" value="CAH0535334.1"/>
    <property type="molecule type" value="Genomic_DNA"/>
</dbReference>
<organism evidence="1 2">
    <name type="scientific">Vibrio stylophorae</name>
    <dbReference type="NCBI Taxonomy" id="659351"/>
    <lineage>
        <taxon>Bacteria</taxon>
        <taxon>Pseudomonadati</taxon>
        <taxon>Pseudomonadota</taxon>
        <taxon>Gammaproteobacteria</taxon>
        <taxon>Vibrionales</taxon>
        <taxon>Vibrionaceae</taxon>
        <taxon>Vibrio</taxon>
    </lineage>
</organism>
<evidence type="ECO:0000313" key="1">
    <source>
        <dbReference type="EMBL" id="CAH0535334.1"/>
    </source>
</evidence>